<name>A0A9D1UGQ4_9BACT</name>
<proteinExistence type="predicted"/>
<sequence length="68" mass="8091">SVSDEDEQGQIRYFEFSYRIYDSQVVTLCYFKKIGDDVYTFLAMTSKDDYALYRNRFMEVIKSTDIGD</sequence>
<accession>A0A9D1UGQ4</accession>
<dbReference type="AlphaFoldDB" id="A0A9D1UGQ4"/>
<dbReference type="EMBL" id="DXGG01000017">
    <property type="protein sequence ID" value="HIW86743.1"/>
    <property type="molecule type" value="Genomic_DNA"/>
</dbReference>
<protein>
    <submittedName>
        <fullName evidence="1">Uncharacterized protein</fullName>
    </submittedName>
</protein>
<evidence type="ECO:0000313" key="2">
    <source>
        <dbReference type="Proteomes" id="UP000824267"/>
    </source>
</evidence>
<dbReference type="Proteomes" id="UP000824267">
    <property type="component" value="Unassembled WGS sequence"/>
</dbReference>
<gene>
    <name evidence="1" type="ORF">IAC47_00490</name>
</gene>
<reference evidence="1" key="2">
    <citation type="submission" date="2021-04" db="EMBL/GenBank/DDBJ databases">
        <authorList>
            <person name="Gilroy R."/>
        </authorList>
    </citation>
    <scope>NUCLEOTIDE SEQUENCE</scope>
    <source>
        <strain evidence="1">Gambia16-930</strain>
    </source>
</reference>
<feature type="non-terminal residue" evidence="1">
    <location>
        <position position="1"/>
    </location>
</feature>
<reference evidence="1" key="1">
    <citation type="journal article" date="2021" name="PeerJ">
        <title>Extensive microbial diversity within the chicken gut microbiome revealed by metagenomics and culture.</title>
        <authorList>
            <person name="Gilroy R."/>
            <person name="Ravi A."/>
            <person name="Getino M."/>
            <person name="Pursley I."/>
            <person name="Horton D.L."/>
            <person name="Alikhan N.F."/>
            <person name="Baker D."/>
            <person name="Gharbi K."/>
            <person name="Hall N."/>
            <person name="Watson M."/>
            <person name="Adriaenssens E.M."/>
            <person name="Foster-Nyarko E."/>
            <person name="Jarju S."/>
            <person name="Secka A."/>
            <person name="Antonio M."/>
            <person name="Oren A."/>
            <person name="Chaudhuri R.R."/>
            <person name="La Ragione R."/>
            <person name="Hildebrand F."/>
            <person name="Pallen M.J."/>
        </authorList>
    </citation>
    <scope>NUCLEOTIDE SEQUENCE</scope>
    <source>
        <strain evidence="1">Gambia16-930</strain>
    </source>
</reference>
<evidence type="ECO:0000313" key="1">
    <source>
        <dbReference type="EMBL" id="HIW86743.1"/>
    </source>
</evidence>
<comment type="caution">
    <text evidence="1">The sequence shown here is derived from an EMBL/GenBank/DDBJ whole genome shotgun (WGS) entry which is preliminary data.</text>
</comment>
<organism evidence="1 2">
    <name type="scientific">Candidatus Onthomorpha intestinigallinarum</name>
    <dbReference type="NCBI Taxonomy" id="2840880"/>
    <lineage>
        <taxon>Bacteria</taxon>
        <taxon>Pseudomonadati</taxon>
        <taxon>Bacteroidota</taxon>
        <taxon>Bacteroidia</taxon>
        <taxon>Bacteroidales</taxon>
        <taxon>Candidatus Onthomorpha</taxon>
    </lineage>
</organism>